<name>A0AAV9Z2T7_9AGAR</name>
<evidence type="ECO:0000313" key="2">
    <source>
        <dbReference type="Proteomes" id="UP001362999"/>
    </source>
</evidence>
<sequence>EDFENLYYQGKPSRLHFCRQSIHAILHAVPEALRIGPSGYRSQWTMERTIGNLGEEIKQHPSPYANLAERGYRRCQLNALTLLVPFLNPARPLPQGSEDLGNGYILLRARDEYHQIVAGKYGTAIRDYLEEAEGVPATEGWMPRVARWARMRLPNGQIVRSVWKESRMLQLRIARNVKVKIDDSTLYAEVQFFFQATINGQVKTLALISVYSPPWPERGTARVEAG</sequence>
<dbReference type="AlphaFoldDB" id="A0AAV9Z2T7"/>
<dbReference type="Proteomes" id="UP001362999">
    <property type="component" value="Unassembled WGS sequence"/>
</dbReference>
<organism evidence="1 2">
    <name type="scientific">Favolaschia claudopus</name>
    <dbReference type="NCBI Taxonomy" id="2862362"/>
    <lineage>
        <taxon>Eukaryota</taxon>
        <taxon>Fungi</taxon>
        <taxon>Dikarya</taxon>
        <taxon>Basidiomycota</taxon>
        <taxon>Agaricomycotina</taxon>
        <taxon>Agaricomycetes</taxon>
        <taxon>Agaricomycetidae</taxon>
        <taxon>Agaricales</taxon>
        <taxon>Marasmiineae</taxon>
        <taxon>Mycenaceae</taxon>
        <taxon>Favolaschia</taxon>
    </lineage>
</organism>
<protein>
    <submittedName>
        <fullName evidence="1">Uncharacterized protein</fullName>
    </submittedName>
</protein>
<reference evidence="1 2" key="1">
    <citation type="journal article" date="2024" name="J Genomics">
        <title>Draft genome sequencing and assembly of Favolaschia claudopus CIRM-BRFM 2984 isolated from oak limbs.</title>
        <authorList>
            <person name="Navarro D."/>
            <person name="Drula E."/>
            <person name="Chaduli D."/>
            <person name="Cazenave R."/>
            <person name="Ahrendt S."/>
            <person name="Wang J."/>
            <person name="Lipzen A."/>
            <person name="Daum C."/>
            <person name="Barry K."/>
            <person name="Grigoriev I.V."/>
            <person name="Favel A."/>
            <person name="Rosso M.N."/>
            <person name="Martin F."/>
        </authorList>
    </citation>
    <scope>NUCLEOTIDE SEQUENCE [LARGE SCALE GENOMIC DNA]</scope>
    <source>
        <strain evidence="1 2">CIRM-BRFM 2984</strain>
    </source>
</reference>
<gene>
    <name evidence="1" type="ORF">R3P38DRAFT_2588304</name>
</gene>
<evidence type="ECO:0000313" key="1">
    <source>
        <dbReference type="EMBL" id="KAK6969307.1"/>
    </source>
</evidence>
<accession>A0AAV9Z2T7</accession>
<proteinExistence type="predicted"/>
<feature type="non-terminal residue" evidence="1">
    <location>
        <position position="1"/>
    </location>
</feature>
<dbReference type="EMBL" id="JAWWNJ010000228">
    <property type="protein sequence ID" value="KAK6969307.1"/>
    <property type="molecule type" value="Genomic_DNA"/>
</dbReference>
<comment type="caution">
    <text evidence="1">The sequence shown here is derived from an EMBL/GenBank/DDBJ whole genome shotgun (WGS) entry which is preliminary data.</text>
</comment>
<keyword evidence="2" id="KW-1185">Reference proteome</keyword>